<evidence type="ECO:0000313" key="7">
    <source>
        <dbReference type="Proteomes" id="UP000001861"/>
    </source>
</evidence>
<sequence length="1680" mass="189568">MSVENLTQVTCAVCAKRTFKDDVSVVDPRQINLELLRNDKLPKHVLPRTYNFVAYKEALLHPNGLLLPQQRGPMRICLACMKDLNTDRMPKFALCNWLYYGRESLPIAVKRAFDEATLFEKTLISRVRTNTICVRFDAVRDEHIDGENTYRQGAKGMRGNVIMAPLNIPKLNSFLPPPPETIRDTFCVLVTGYNQKPSPETVKKYQPILARKSRVKTMIEFLLEWNPHYKAVGGFKGFSAEYLNGLMEGQEGFPESVEIAHMGNNATMAKATAGPVALQDMRDRAVARCLSGKGYIGIRKGQLPIPDFDNPFILSWTHPYIDPWGIGGFHHPERTRKISMQEQLRHMMLMDDPVIQSDLEFALVFYNVLQKKAVSETIRFNVPESKRSKITEEILNTDREVLLKLSEKYKNDPKYFPTSQSEKKVLRTLQSLGLLSRNVLGSAAQKLALRNQIRGIINNRGAPTLFLTLTPSDRDNFLVHVLAGSPYSVEDLLNGSHMPDKNKRTKFANEHPAACARFFDVIVRAFIWIILGYGQEQGLYGKCEAYFGVVEAQGRGTLHIHFLVWLAGHPSPEELRHRMASSQEYRDRLTEWLEFVMQSNYAGYEPRSNVANLTRQSERELVGNAGLPHPGTVLGPVFSTLQRKEFWEEYPGYLNRLLVEYNIHVHTPTCWKYLKRGEPHTDANCRLGMDGEMRAKTIIDTETGLINVKREHGRMAYFTALVMFLFKGNMDIRYILSGEDASSCMYYVTDYITKAPMTMHVGLSALSYAIQRVDEKRKAVEQSATDGNSKPSAISAVTTAVNCMTGRQELSQPQIMSYILGSGDHYTSEVFRSFNWGEMVRFVRLSTDQTGSGSDENLSVVLTLKPEGEISVSSQRLDYIHRPVEEEFEILCLYDFLAFTEKEQLRTPSKKRTAEQPGQSNVVDPESHRDRPEVRNLSVKQFSSVEHPQYESHGLRLRREGLVPVLLGPNLAHRETEKERWACDMLTLFKPWREPVELKPAPEASWYDNFRAFQPKLSARHLKVIENMATLAKSRESREFGSKFKRKGQSSGGALVDEELLADVLGDSEYVSNPNACVYGTVTAPSPDGNSSKAHGAKRRLQEQLTSQVVDDFERCYPEDDFMDVDPKENPEVQLADEESLERVQALVNTLAQEKAVQAAFSPIPTASVNGKKRSEPREFAPPDNCRLSVAMGRSKSDDRWKIAVDLIEERKLGDNTEQLRAFLVVAKHLIDGGEQLFLFINGMGGTGKSYVIKSIIMLFERLNRGSQLLVGAPTGIAAVLIGGHTLHSLILSGIGKNNSAKDKLIEKWRDVSWLIIDEISMVGASFFAELNARIKMGKGQDPASRDSPFGGVNVICLGDFCQLKPPRQVTLFSHTMLNPSQQEVDSSWGINSMTGAYLWKQFRTVISNVLKNRPAEVPLFWSAPVVVGIKVVRDSVNARLIEYHARRAGEHVYIYHSRDMMSRKEVPALWRNRLWDLPATETSDSLGRLPLFVGLRVMVTENVLLKQGIVNGAEGHVVGIGYRTSSEGVRHATVVYVKVDGSKIKLCEELGTGVIPMVPTPNRVKYDFPQSLGGAKGFTRYQIPIIPAYSYTDYKSQGRSLDKCIVDLNTARGQGVYVMLSRVKSLSGLLILRHFPEGTLFQRLSDELRRELARLAELEEQTREEWKVEELTLLCQDKD</sequence>
<dbReference type="SUPFAM" id="SSF52540">
    <property type="entry name" value="P-loop containing nucleoside triphosphate hydrolases"/>
    <property type="match status" value="2"/>
</dbReference>
<dbReference type="RefSeq" id="XP_001837566.2">
    <property type="nucleotide sequence ID" value="XM_001837514.2"/>
</dbReference>
<dbReference type="OrthoDB" id="432234at2759"/>
<feature type="domain" description="Helitron helicase-like" evidence="4">
    <location>
        <begin position="356"/>
        <end position="564"/>
    </location>
</feature>
<proteinExistence type="inferred from homology"/>
<dbReference type="Pfam" id="PF14214">
    <property type="entry name" value="Helitron_like_N"/>
    <property type="match status" value="1"/>
</dbReference>
<dbReference type="STRING" id="240176.A8NYZ7"/>
<keyword evidence="1" id="KW-0234">DNA repair</keyword>
<keyword evidence="7" id="KW-1185">Reference proteome</keyword>
<reference evidence="6 7" key="1">
    <citation type="journal article" date="2010" name="Proc. Natl. Acad. Sci. U.S.A.">
        <title>Insights into evolution of multicellular fungi from the assembled chromosomes of the mushroom Coprinopsis cinerea (Coprinus cinereus).</title>
        <authorList>
            <person name="Stajich J.E."/>
            <person name="Wilke S.K."/>
            <person name="Ahren D."/>
            <person name="Au C.H."/>
            <person name="Birren B.W."/>
            <person name="Borodovsky M."/>
            <person name="Burns C."/>
            <person name="Canback B."/>
            <person name="Casselton L.A."/>
            <person name="Cheng C.K."/>
            <person name="Deng J."/>
            <person name="Dietrich F.S."/>
            <person name="Fargo D.C."/>
            <person name="Farman M.L."/>
            <person name="Gathman A.C."/>
            <person name="Goldberg J."/>
            <person name="Guigo R."/>
            <person name="Hoegger P.J."/>
            <person name="Hooker J.B."/>
            <person name="Huggins A."/>
            <person name="James T.Y."/>
            <person name="Kamada T."/>
            <person name="Kilaru S."/>
            <person name="Kodira C."/>
            <person name="Kues U."/>
            <person name="Kupfer D."/>
            <person name="Kwan H.S."/>
            <person name="Lomsadze A."/>
            <person name="Li W."/>
            <person name="Lilly W.W."/>
            <person name="Ma L.J."/>
            <person name="Mackey A.J."/>
            <person name="Manning G."/>
            <person name="Martin F."/>
            <person name="Muraguchi H."/>
            <person name="Natvig D.O."/>
            <person name="Palmerini H."/>
            <person name="Ramesh M.A."/>
            <person name="Rehmeyer C.J."/>
            <person name="Roe B.A."/>
            <person name="Shenoy N."/>
            <person name="Stanke M."/>
            <person name="Ter-Hovhannisyan V."/>
            <person name="Tunlid A."/>
            <person name="Velagapudi R."/>
            <person name="Vision T.J."/>
            <person name="Zeng Q."/>
            <person name="Zolan M.E."/>
            <person name="Pukkila P.J."/>
        </authorList>
    </citation>
    <scope>NUCLEOTIDE SEQUENCE [LARGE SCALE GENOMIC DNA]</scope>
    <source>
        <strain evidence="7">Okayama-7 / 130 / ATCC MYA-4618 / FGSC 9003</strain>
    </source>
</reference>
<keyword evidence="1" id="KW-0547">Nucleotide-binding</keyword>
<keyword evidence="1" id="KW-0233">DNA recombination</keyword>
<organism evidence="6 7">
    <name type="scientific">Coprinopsis cinerea (strain Okayama-7 / 130 / ATCC MYA-4618 / FGSC 9003)</name>
    <name type="common">Inky cap fungus</name>
    <name type="synonym">Hormographiella aspergillata</name>
    <dbReference type="NCBI Taxonomy" id="240176"/>
    <lineage>
        <taxon>Eukaryota</taxon>
        <taxon>Fungi</taxon>
        <taxon>Dikarya</taxon>
        <taxon>Basidiomycota</taxon>
        <taxon>Agaricomycotina</taxon>
        <taxon>Agaricomycetes</taxon>
        <taxon>Agaricomycetidae</taxon>
        <taxon>Agaricales</taxon>
        <taxon>Agaricineae</taxon>
        <taxon>Psathyrellaceae</taxon>
        <taxon>Coprinopsis</taxon>
    </lineage>
</organism>
<accession>A8NYZ7</accession>
<evidence type="ECO:0000256" key="2">
    <source>
        <dbReference type="SAM" id="MobiDB-lite"/>
    </source>
</evidence>
<dbReference type="PANTHER" id="PTHR47642">
    <property type="entry name" value="ATP-DEPENDENT DNA HELICASE"/>
    <property type="match status" value="1"/>
</dbReference>
<dbReference type="GO" id="GO:0006310">
    <property type="term" value="P:DNA recombination"/>
    <property type="evidence" value="ECO:0007669"/>
    <property type="project" value="UniProtKB-KW"/>
</dbReference>
<dbReference type="EMBL" id="AACS02000005">
    <property type="protein sequence ID" value="EAU84190.2"/>
    <property type="molecule type" value="Genomic_DNA"/>
</dbReference>
<dbReference type="Pfam" id="PF05970">
    <property type="entry name" value="PIF1"/>
    <property type="match status" value="1"/>
</dbReference>
<protein>
    <recommendedName>
        <fullName evidence="1">ATP-dependent DNA helicase</fullName>
        <ecNumber evidence="1">5.6.2.3</ecNumber>
    </recommendedName>
</protein>
<feature type="domain" description="DUF6570" evidence="5">
    <location>
        <begin position="87"/>
        <end position="231"/>
    </location>
</feature>
<dbReference type="GO" id="GO:0006281">
    <property type="term" value="P:DNA repair"/>
    <property type="evidence" value="ECO:0007669"/>
    <property type="project" value="UniProtKB-KW"/>
</dbReference>
<dbReference type="VEuPathDB" id="FungiDB:CC1G_08120"/>
<evidence type="ECO:0000259" key="3">
    <source>
        <dbReference type="Pfam" id="PF05970"/>
    </source>
</evidence>
<dbReference type="GO" id="GO:0016887">
    <property type="term" value="F:ATP hydrolysis activity"/>
    <property type="evidence" value="ECO:0007669"/>
    <property type="project" value="RHEA"/>
</dbReference>
<name>A8NYZ7_COPC7</name>
<dbReference type="Proteomes" id="UP000001861">
    <property type="component" value="Unassembled WGS sequence"/>
</dbReference>
<keyword evidence="1" id="KW-0067">ATP-binding</keyword>
<dbReference type="KEGG" id="cci:CC1G_08120"/>
<keyword evidence="1" id="KW-0227">DNA damage</keyword>
<dbReference type="OMA" id="WRRANDD"/>
<evidence type="ECO:0000259" key="5">
    <source>
        <dbReference type="Pfam" id="PF20209"/>
    </source>
</evidence>
<dbReference type="EC" id="5.6.2.3" evidence="1"/>
<dbReference type="GO" id="GO:0005524">
    <property type="term" value="F:ATP binding"/>
    <property type="evidence" value="ECO:0007669"/>
    <property type="project" value="UniProtKB-KW"/>
</dbReference>
<dbReference type="GeneID" id="6014190"/>
<dbReference type="InterPro" id="IPR025476">
    <property type="entry name" value="Helitron_helicase-like"/>
</dbReference>
<keyword evidence="1" id="KW-0378">Hydrolase</keyword>
<comment type="similarity">
    <text evidence="1">Belongs to the helicase family.</text>
</comment>
<comment type="caution">
    <text evidence="6">The sequence shown here is derived from an EMBL/GenBank/DDBJ whole genome shotgun (WGS) entry which is preliminary data.</text>
</comment>
<dbReference type="HOGENOM" id="CLU_001393_0_0_1"/>
<evidence type="ECO:0000259" key="4">
    <source>
        <dbReference type="Pfam" id="PF14214"/>
    </source>
</evidence>
<dbReference type="InterPro" id="IPR010285">
    <property type="entry name" value="DNA_helicase_pif1-like_DEAD"/>
</dbReference>
<comment type="cofactor">
    <cofactor evidence="1">
        <name>Mg(2+)</name>
        <dbReference type="ChEBI" id="CHEBI:18420"/>
    </cofactor>
</comment>
<evidence type="ECO:0000256" key="1">
    <source>
        <dbReference type="RuleBase" id="RU363044"/>
    </source>
</evidence>
<keyword evidence="1" id="KW-0347">Helicase</keyword>
<comment type="catalytic activity">
    <reaction evidence="1">
        <text>ATP + H2O = ADP + phosphate + H(+)</text>
        <dbReference type="Rhea" id="RHEA:13065"/>
        <dbReference type="ChEBI" id="CHEBI:15377"/>
        <dbReference type="ChEBI" id="CHEBI:15378"/>
        <dbReference type="ChEBI" id="CHEBI:30616"/>
        <dbReference type="ChEBI" id="CHEBI:43474"/>
        <dbReference type="ChEBI" id="CHEBI:456216"/>
        <dbReference type="EC" id="5.6.2.3"/>
    </reaction>
</comment>
<gene>
    <name evidence="6" type="ORF">CC1G_08120</name>
</gene>
<feature type="region of interest" description="Disordered" evidence="2">
    <location>
        <begin position="906"/>
        <end position="933"/>
    </location>
</feature>
<dbReference type="GO" id="GO:0043139">
    <property type="term" value="F:5'-3' DNA helicase activity"/>
    <property type="evidence" value="ECO:0007669"/>
    <property type="project" value="UniProtKB-EC"/>
</dbReference>
<dbReference type="eggNOG" id="KOG0987">
    <property type="taxonomic scope" value="Eukaryota"/>
</dbReference>
<dbReference type="Gene3D" id="3.40.50.300">
    <property type="entry name" value="P-loop containing nucleotide triphosphate hydrolases"/>
    <property type="match status" value="1"/>
</dbReference>
<dbReference type="InterPro" id="IPR051055">
    <property type="entry name" value="PIF1_helicase"/>
</dbReference>
<dbReference type="InParanoid" id="A8NYZ7"/>
<dbReference type="GO" id="GO:0000723">
    <property type="term" value="P:telomere maintenance"/>
    <property type="evidence" value="ECO:0007669"/>
    <property type="project" value="InterPro"/>
</dbReference>
<dbReference type="PANTHER" id="PTHR47642:SF5">
    <property type="entry name" value="ATP-DEPENDENT DNA HELICASE"/>
    <property type="match status" value="1"/>
</dbReference>
<dbReference type="InterPro" id="IPR046700">
    <property type="entry name" value="DUF6570"/>
</dbReference>
<dbReference type="Pfam" id="PF20209">
    <property type="entry name" value="DUF6570"/>
    <property type="match status" value="1"/>
</dbReference>
<evidence type="ECO:0000313" key="6">
    <source>
        <dbReference type="EMBL" id="EAU84190.2"/>
    </source>
</evidence>
<dbReference type="InterPro" id="IPR027417">
    <property type="entry name" value="P-loop_NTPase"/>
</dbReference>
<feature type="domain" description="DNA helicase Pif1-like DEAD-box helicase" evidence="3">
    <location>
        <begin position="1217"/>
        <end position="1366"/>
    </location>
</feature>